<evidence type="ECO:0000256" key="4">
    <source>
        <dbReference type="ARBA" id="ARBA00013036"/>
    </source>
</evidence>
<dbReference type="GO" id="GO:0005829">
    <property type="term" value="C:cytosol"/>
    <property type="evidence" value="ECO:0007669"/>
    <property type="project" value="TreeGrafter"/>
</dbReference>
<dbReference type="UniPathway" id="UPA00053">
    <property type="reaction ID" value="UER00090"/>
</dbReference>
<comment type="caution">
    <text evidence="10">The sequence shown here is derived from an EMBL/GenBank/DDBJ whole genome shotgun (WGS) entry which is preliminary data.</text>
</comment>
<evidence type="ECO:0000256" key="1">
    <source>
        <dbReference type="ARBA" id="ARBA00005044"/>
    </source>
</evidence>
<dbReference type="PIRSF" id="PIRSF001456">
    <property type="entry name" value="Chorismate_synth"/>
    <property type="match status" value="1"/>
</dbReference>
<dbReference type="NCBIfam" id="TIGR00033">
    <property type="entry name" value="aroC"/>
    <property type="match status" value="1"/>
</dbReference>
<evidence type="ECO:0000256" key="2">
    <source>
        <dbReference type="ARBA" id="ARBA00008014"/>
    </source>
</evidence>
<dbReference type="PANTHER" id="PTHR21085:SF0">
    <property type="entry name" value="CHORISMATE SYNTHASE"/>
    <property type="match status" value="1"/>
</dbReference>
<comment type="similarity">
    <text evidence="2 8">Belongs to the chorismate synthase family.</text>
</comment>
<dbReference type="Proteomes" id="UP000191500">
    <property type="component" value="Unassembled WGS sequence"/>
</dbReference>
<dbReference type="GO" id="GO:0009073">
    <property type="term" value="P:aromatic amino acid family biosynthetic process"/>
    <property type="evidence" value="ECO:0007669"/>
    <property type="project" value="UniProtKB-KW"/>
</dbReference>
<name>A0A1V6V5Y3_9EURO</name>
<evidence type="ECO:0000313" key="11">
    <source>
        <dbReference type="Proteomes" id="UP000191500"/>
    </source>
</evidence>
<reference evidence="11" key="1">
    <citation type="journal article" date="2017" name="Nat. Microbiol.">
        <title>Global analysis of biosynthetic gene clusters reveals vast potential of secondary metabolite production in Penicillium species.</title>
        <authorList>
            <person name="Nielsen J.C."/>
            <person name="Grijseels S."/>
            <person name="Prigent S."/>
            <person name="Ji B."/>
            <person name="Dainat J."/>
            <person name="Nielsen K.F."/>
            <person name="Frisvad J.C."/>
            <person name="Workman M."/>
            <person name="Nielsen J."/>
        </authorList>
    </citation>
    <scope>NUCLEOTIDE SEQUENCE [LARGE SCALE GENOMIC DNA]</scope>
    <source>
        <strain evidence="11">IBT 31321</strain>
    </source>
</reference>
<dbReference type="HAMAP" id="MF_00300">
    <property type="entry name" value="Chorismate_synth"/>
    <property type="match status" value="1"/>
</dbReference>
<organism evidence="10 11">
    <name type="scientific">Penicillium coprophilum</name>
    <dbReference type="NCBI Taxonomy" id="36646"/>
    <lineage>
        <taxon>Eukaryota</taxon>
        <taxon>Fungi</taxon>
        <taxon>Dikarya</taxon>
        <taxon>Ascomycota</taxon>
        <taxon>Pezizomycotina</taxon>
        <taxon>Eurotiomycetes</taxon>
        <taxon>Eurotiomycetidae</taxon>
        <taxon>Eurotiales</taxon>
        <taxon>Aspergillaceae</taxon>
        <taxon>Penicillium</taxon>
    </lineage>
</organism>
<dbReference type="EC" id="4.2.3.5" evidence="4 8"/>
<dbReference type="InterPro" id="IPR020541">
    <property type="entry name" value="Chorismate_synthase_CS"/>
</dbReference>
<dbReference type="GO" id="GO:0009423">
    <property type="term" value="P:chorismate biosynthetic process"/>
    <property type="evidence" value="ECO:0007669"/>
    <property type="project" value="UniProtKB-UniPathway"/>
</dbReference>
<gene>
    <name evidence="10" type="ORF">PENCOP_c001G00624</name>
</gene>
<dbReference type="PROSITE" id="PS00788">
    <property type="entry name" value="CHORISMATE_SYNTHASE_2"/>
    <property type="match status" value="1"/>
</dbReference>
<dbReference type="STRING" id="36646.A0A1V6V5Y3"/>
<keyword evidence="7 8" id="KW-0456">Lyase</keyword>
<dbReference type="Pfam" id="PF01264">
    <property type="entry name" value="Chorismate_synt"/>
    <property type="match status" value="1"/>
</dbReference>
<accession>A0A1V6V5Y3</accession>
<dbReference type="EMBL" id="MDDG01000001">
    <property type="protein sequence ID" value="OQE46056.1"/>
    <property type="molecule type" value="Genomic_DNA"/>
</dbReference>
<evidence type="ECO:0000313" key="10">
    <source>
        <dbReference type="EMBL" id="OQE46056.1"/>
    </source>
</evidence>
<protein>
    <recommendedName>
        <fullName evidence="4 8">Chorismate synthase</fullName>
        <ecNumber evidence="4 8">4.2.3.5</ecNumber>
    </recommendedName>
</protein>
<evidence type="ECO:0000256" key="9">
    <source>
        <dbReference type="SAM" id="MobiDB-lite"/>
    </source>
</evidence>
<evidence type="ECO:0000256" key="8">
    <source>
        <dbReference type="RuleBase" id="RU000605"/>
    </source>
</evidence>
<dbReference type="InterPro" id="IPR035904">
    <property type="entry name" value="Chorismate_synth_AroC_sf"/>
</dbReference>
<dbReference type="AlphaFoldDB" id="A0A1V6V5Y3"/>
<dbReference type="InterPro" id="IPR000453">
    <property type="entry name" value="Chorismate_synth"/>
</dbReference>
<dbReference type="GO" id="GO:0010181">
    <property type="term" value="F:FMN binding"/>
    <property type="evidence" value="ECO:0007669"/>
    <property type="project" value="TreeGrafter"/>
</dbReference>
<comment type="subunit">
    <text evidence="3">Homotetramer.</text>
</comment>
<dbReference type="GO" id="GO:0004107">
    <property type="term" value="F:chorismate synthase activity"/>
    <property type="evidence" value="ECO:0007669"/>
    <property type="project" value="UniProtKB-EC"/>
</dbReference>
<keyword evidence="11" id="KW-1185">Reference proteome</keyword>
<dbReference type="PANTHER" id="PTHR21085">
    <property type="entry name" value="CHORISMATE SYNTHASE"/>
    <property type="match status" value="1"/>
</dbReference>
<dbReference type="PROSITE" id="PS00789">
    <property type="entry name" value="CHORISMATE_SYNTHASE_3"/>
    <property type="match status" value="1"/>
</dbReference>
<keyword evidence="5 8" id="KW-0028">Amino-acid biosynthesis</keyword>
<comment type="cofactor">
    <cofactor evidence="8">
        <name>FMNH2</name>
        <dbReference type="ChEBI" id="CHEBI:57618"/>
    </cofactor>
    <text evidence="8">Reduced FMN (FMNH(2)).</text>
</comment>
<evidence type="ECO:0000256" key="5">
    <source>
        <dbReference type="ARBA" id="ARBA00022605"/>
    </source>
</evidence>
<dbReference type="FunFam" id="3.60.150.10:FF:000004">
    <property type="entry name" value="Chorismate synthase"/>
    <property type="match status" value="1"/>
</dbReference>
<dbReference type="OrthoDB" id="1721239at2759"/>
<keyword evidence="6 8" id="KW-0057">Aromatic amino acid biosynthesis</keyword>
<comment type="pathway">
    <text evidence="1 8">Metabolic intermediate biosynthesis; chorismate biosynthesis; chorismate from D-erythrose 4-phosphate and phosphoenolpyruvate: step 7/7.</text>
</comment>
<feature type="region of interest" description="Disordered" evidence="9">
    <location>
        <begin position="38"/>
        <end position="61"/>
    </location>
</feature>
<sequence>MSTWGQYFRVTTYGESHCRSVGCIVDGCPPGMQLTETDIQPQMTRRRPGQSALTTPRDEKDRVEIQSGTEFGITLGTPIAMVVRNEDQRPKDYGGSTMDLYPRPSHADFTYLEKYGVKASSGGGRSSARETIGRVAAGAIAEKFLRLAHNIEIVAFVSSVGNEHLFPPTPEHPSASTNPEFLSLIESISRETVDSFAPIRCPETAAAARMTKVIEKYRDNHDSIGGSVTCVIRNVPVGLGEPCFDKLEAKLGHAMLSIPATKGFEIGSGFGGCEVPGSIHNDPFIVNQSETGGPRLTTKTNNSGGIQGGISNGASIYFRVAFKPAATIGQAQTTTTYDGEEGVLEAKGRHDPCVTPRAVPIVEAMSSLVIMDALMAQYAREGAKNLLPQLPQTVPTKPTTAASS</sequence>
<comment type="catalytic activity">
    <reaction evidence="8">
        <text>5-O-(1-carboxyvinyl)-3-phosphoshikimate = chorismate + phosphate</text>
        <dbReference type="Rhea" id="RHEA:21020"/>
        <dbReference type="ChEBI" id="CHEBI:29748"/>
        <dbReference type="ChEBI" id="CHEBI:43474"/>
        <dbReference type="ChEBI" id="CHEBI:57701"/>
        <dbReference type="EC" id="4.2.3.5"/>
    </reaction>
</comment>
<evidence type="ECO:0000256" key="7">
    <source>
        <dbReference type="ARBA" id="ARBA00023239"/>
    </source>
</evidence>
<evidence type="ECO:0000256" key="6">
    <source>
        <dbReference type="ARBA" id="ARBA00023141"/>
    </source>
</evidence>
<proteinExistence type="inferred from homology"/>
<dbReference type="NCBIfam" id="NF003793">
    <property type="entry name" value="PRK05382.1"/>
    <property type="match status" value="1"/>
</dbReference>
<dbReference type="PROSITE" id="PS00787">
    <property type="entry name" value="CHORISMATE_SYNTHASE_1"/>
    <property type="match status" value="1"/>
</dbReference>
<dbReference type="CDD" id="cd07304">
    <property type="entry name" value="Chorismate_synthase"/>
    <property type="match status" value="1"/>
</dbReference>
<dbReference type="GO" id="GO:0008652">
    <property type="term" value="P:amino acid biosynthetic process"/>
    <property type="evidence" value="ECO:0007669"/>
    <property type="project" value="UniProtKB-KW"/>
</dbReference>
<dbReference type="SUPFAM" id="SSF103263">
    <property type="entry name" value="Chorismate synthase, AroC"/>
    <property type="match status" value="1"/>
</dbReference>
<dbReference type="Gene3D" id="3.60.150.10">
    <property type="entry name" value="Chorismate synthase AroC"/>
    <property type="match status" value="1"/>
</dbReference>
<evidence type="ECO:0000256" key="3">
    <source>
        <dbReference type="ARBA" id="ARBA00011881"/>
    </source>
</evidence>